<evidence type="ECO:0000256" key="1">
    <source>
        <dbReference type="SAM" id="MobiDB-lite"/>
    </source>
</evidence>
<sequence length="65" mass="7267">MLRKRLVNDERRPPIGDDIGRNMDMNDDGLVITIEDQLVGKVIHDEEDGDEDEDGAACANAWSRA</sequence>
<protein>
    <submittedName>
        <fullName evidence="2">Uncharacterized protein</fullName>
    </submittedName>
</protein>
<evidence type="ECO:0000313" key="3">
    <source>
        <dbReference type="Proteomes" id="UP000790347"/>
    </source>
</evidence>
<organism evidence="2 3">
    <name type="scientific">Dermatophagoides farinae</name>
    <name type="common">American house dust mite</name>
    <dbReference type="NCBI Taxonomy" id="6954"/>
    <lineage>
        <taxon>Eukaryota</taxon>
        <taxon>Metazoa</taxon>
        <taxon>Ecdysozoa</taxon>
        <taxon>Arthropoda</taxon>
        <taxon>Chelicerata</taxon>
        <taxon>Arachnida</taxon>
        <taxon>Acari</taxon>
        <taxon>Acariformes</taxon>
        <taxon>Sarcoptiformes</taxon>
        <taxon>Astigmata</taxon>
        <taxon>Psoroptidia</taxon>
        <taxon>Analgoidea</taxon>
        <taxon>Pyroglyphidae</taxon>
        <taxon>Dermatophagoidinae</taxon>
        <taxon>Dermatophagoides</taxon>
    </lineage>
</organism>
<feature type="compositionally biased region" description="Basic and acidic residues" evidence="1">
    <location>
        <begin position="1"/>
        <end position="21"/>
    </location>
</feature>
<keyword evidence="3" id="KW-1185">Reference proteome</keyword>
<gene>
    <name evidence="2" type="ORF">DERF_014249</name>
</gene>
<reference evidence="2" key="1">
    <citation type="submission" date="2013-05" db="EMBL/GenBank/DDBJ databases">
        <authorList>
            <person name="Yim A.K.Y."/>
            <person name="Chan T.F."/>
            <person name="Ji K.M."/>
            <person name="Liu X.Y."/>
            <person name="Zhou J.W."/>
            <person name="Li R.Q."/>
            <person name="Yang K.Y."/>
            <person name="Li J."/>
            <person name="Li M."/>
            <person name="Law P.T.W."/>
            <person name="Wu Y.L."/>
            <person name="Cai Z.L."/>
            <person name="Qin H."/>
            <person name="Bao Y."/>
            <person name="Leung R.K.K."/>
            <person name="Ng P.K.S."/>
            <person name="Zou J."/>
            <person name="Zhong X.J."/>
            <person name="Ran P.X."/>
            <person name="Zhong N.S."/>
            <person name="Liu Z.G."/>
            <person name="Tsui S.K.W."/>
        </authorList>
    </citation>
    <scope>NUCLEOTIDE SEQUENCE</scope>
    <source>
        <strain evidence="2">Derf</strain>
        <tissue evidence="2">Whole organism</tissue>
    </source>
</reference>
<name>A0A922HLT1_DERFA</name>
<feature type="region of interest" description="Disordered" evidence="1">
    <location>
        <begin position="45"/>
        <end position="65"/>
    </location>
</feature>
<dbReference type="Proteomes" id="UP000790347">
    <property type="component" value="Unassembled WGS sequence"/>
</dbReference>
<reference evidence="2" key="2">
    <citation type="journal article" date="2022" name="Res Sq">
        <title>Comparative Genomics Reveals Insights into the Divergent Evolution of Astigmatic Mites and Household Pest Adaptations.</title>
        <authorList>
            <person name="Xiong Q."/>
            <person name="Wan A.T.-Y."/>
            <person name="Liu X.-Y."/>
            <person name="Fung C.S.-H."/>
            <person name="Xiao X."/>
            <person name="Malainual N."/>
            <person name="Hou J."/>
            <person name="Wang L."/>
            <person name="Wang M."/>
            <person name="Yang K."/>
            <person name="Cui Y."/>
            <person name="Leung E."/>
            <person name="Nong W."/>
            <person name="Shin S.-K."/>
            <person name="Au S."/>
            <person name="Jeong K.Y."/>
            <person name="Chew F.T."/>
            <person name="Hui J."/>
            <person name="Leung T.F."/>
            <person name="Tungtrongchitr A."/>
            <person name="Zhong N."/>
            <person name="Liu Z."/>
            <person name="Tsui S."/>
        </authorList>
    </citation>
    <scope>NUCLEOTIDE SEQUENCE</scope>
    <source>
        <strain evidence="2">Derf</strain>
        <tissue evidence="2">Whole organism</tissue>
    </source>
</reference>
<evidence type="ECO:0000313" key="2">
    <source>
        <dbReference type="EMBL" id="KAH9493507.1"/>
    </source>
</evidence>
<accession>A0A922HLT1</accession>
<comment type="caution">
    <text evidence="2">The sequence shown here is derived from an EMBL/GenBank/DDBJ whole genome shotgun (WGS) entry which is preliminary data.</text>
</comment>
<feature type="region of interest" description="Disordered" evidence="1">
    <location>
        <begin position="1"/>
        <end position="24"/>
    </location>
</feature>
<feature type="compositionally biased region" description="Acidic residues" evidence="1">
    <location>
        <begin position="45"/>
        <end position="55"/>
    </location>
</feature>
<dbReference type="AlphaFoldDB" id="A0A922HLT1"/>
<dbReference type="EMBL" id="ASGP02000008">
    <property type="protein sequence ID" value="KAH9493507.1"/>
    <property type="molecule type" value="Genomic_DNA"/>
</dbReference>
<proteinExistence type="predicted"/>